<dbReference type="Pfam" id="PF01594">
    <property type="entry name" value="AI-2E_transport"/>
    <property type="match status" value="1"/>
</dbReference>
<sequence length="339" mass="38733">MNFITEFFFKESTKKLLFFTLIILCFYVARSLINLFLLTFLFTYLMNSLQGLIVGKFKRMTPAKENLITITLYTLLFVSIVLIMVRYIPLLVAQSKYIITQATDLDLSPNSDSDIIQSYLLNVLQQIDIKSYIKSGFNVTFQLAANVGKWSVNIFIAIMLSLFFILEKKKICCFLDKFKESKASGIYTYLHYFVNNFLNSFGKVIQAQILIALANTILSMIMLYILKFPQLITLGFMIFILSLVPVAGVVISLIPLSLIAFKIGGLTKVVYVLVMIALIHAFESYFLNPKLMSSKTELPIFFTFVILIVSEHFMGTWGLLIGIPLFMFVLDLLNVKFHD</sequence>
<keyword evidence="3 6" id="KW-0812">Transmembrane</keyword>
<comment type="subcellular location">
    <subcellularLocation>
        <location evidence="1">Membrane</location>
        <topology evidence="1">Multi-pass membrane protein</topology>
    </subcellularLocation>
</comment>
<dbReference type="EMBL" id="LWAE01000003">
    <property type="protein sequence ID" value="KZL91225.1"/>
    <property type="molecule type" value="Genomic_DNA"/>
</dbReference>
<accession>A0A161WHQ9</accession>
<dbReference type="AlphaFoldDB" id="A0A161WHQ9"/>
<dbReference type="GO" id="GO:0016020">
    <property type="term" value="C:membrane"/>
    <property type="evidence" value="ECO:0007669"/>
    <property type="project" value="UniProtKB-SubCell"/>
</dbReference>
<feature type="transmembrane region" description="Helical" evidence="6">
    <location>
        <begin position="208"/>
        <end position="226"/>
    </location>
</feature>
<evidence type="ECO:0000256" key="6">
    <source>
        <dbReference type="SAM" id="Phobius"/>
    </source>
</evidence>
<dbReference type="PANTHER" id="PTHR21716">
    <property type="entry name" value="TRANSMEMBRANE PROTEIN"/>
    <property type="match status" value="1"/>
</dbReference>
<protein>
    <recommendedName>
        <fullName evidence="9">Pheromone autoinducer 2 transporter</fullName>
    </recommendedName>
</protein>
<evidence type="ECO:0000256" key="2">
    <source>
        <dbReference type="ARBA" id="ARBA00009773"/>
    </source>
</evidence>
<comment type="similarity">
    <text evidence="2">Belongs to the autoinducer-2 exporter (AI-2E) (TC 2.A.86) family.</text>
</comment>
<proteinExistence type="inferred from homology"/>
<reference evidence="7 8" key="1">
    <citation type="submission" date="2016-04" db="EMBL/GenBank/DDBJ databases">
        <title>Genome sequence of Clostridium magnum DSM 2767.</title>
        <authorList>
            <person name="Poehlein A."/>
            <person name="Uhlig R."/>
            <person name="Fischer R."/>
            <person name="Bahl H."/>
            <person name="Daniel R."/>
        </authorList>
    </citation>
    <scope>NUCLEOTIDE SEQUENCE [LARGE SCALE GENOMIC DNA]</scope>
    <source>
        <strain evidence="7 8">DSM 2767</strain>
    </source>
</reference>
<keyword evidence="8" id="KW-1185">Reference proteome</keyword>
<dbReference type="OrthoDB" id="9772136at2"/>
<feature type="transmembrane region" description="Helical" evidence="6">
    <location>
        <begin position="16"/>
        <end position="46"/>
    </location>
</feature>
<evidence type="ECO:0000256" key="5">
    <source>
        <dbReference type="ARBA" id="ARBA00023136"/>
    </source>
</evidence>
<dbReference type="GO" id="GO:0055085">
    <property type="term" value="P:transmembrane transport"/>
    <property type="evidence" value="ECO:0007669"/>
    <property type="project" value="TreeGrafter"/>
</dbReference>
<evidence type="ECO:0000313" key="8">
    <source>
        <dbReference type="Proteomes" id="UP000076603"/>
    </source>
</evidence>
<evidence type="ECO:0000256" key="4">
    <source>
        <dbReference type="ARBA" id="ARBA00022989"/>
    </source>
</evidence>
<name>A0A161WHQ9_9CLOT</name>
<dbReference type="InterPro" id="IPR002549">
    <property type="entry name" value="AI-2E-like"/>
</dbReference>
<dbReference type="STRING" id="1121326.CLMAG_29830"/>
<feature type="transmembrane region" description="Helical" evidence="6">
    <location>
        <begin position="300"/>
        <end position="330"/>
    </location>
</feature>
<feature type="transmembrane region" description="Helical" evidence="6">
    <location>
        <begin position="269"/>
        <end position="288"/>
    </location>
</feature>
<feature type="transmembrane region" description="Helical" evidence="6">
    <location>
        <begin position="238"/>
        <end position="263"/>
    </location>
</feature>
<dbReference type="PANTHER" id="PTHR21716:SF62">
    <property type="entry name" value="TRANSPORT PROTEIN YDBI-RELATED"/>
    <property type="match status" value="1"/>
</dbReference>
<organism evidence="7 8">
    <name type="scientific">Clostridium magnum DSM 2767</name>
    <dbReference type="NCBI Taxonomy" id="1121326"/>
    <lineage>
        <taxon>Bacteria</taxon>
        <taxon>Bacillati</taxon>
        <taxon>Bacillota</taxon>
        <taxon>Clostridia</taxon>
        <taxon>Eubacteriales</taxon>
        <taxon>Clostridiaceae</taxon>
        <taxon>Clostridium</taxon>
    </lineage>
</organism>
<gene>
    <name evidence="7" type="ORF">CLMAG_29830</name>
</gene>
<evidence type="ECO:0000256" key="1">
    <source>
        <dbReference type="ARBA" id="ARBA00004141"/>
    </source>
</evidence>
<comment type="caution">
    <text evidence="7">The sequence shown here is derived from an EMBL/GenBank/DDBJ whole genome shotgun (WGS) entry which is preliminary data.</text>
</comment>
<evidence type="ECO:0008006" key="9">
    <source>
        <dbReference type="Google" id="ProtNLM"/>
    </source>
</evidence>
<evidence type="ECO:0000313" key="7">
    <source>
        <dbReference type="EMBL" id="KZL91225.1"/>
    </source>
</evidence>
<evidence type="ECO:0000256" key="3">
    <source>
        <dbReference type="ARBA" id="ARBA00022692"/>
    </source>
</evidence>
<dbReference type="Proteomes" id="UP000076603">
    <property type="component" value="Unassembled WGS sequence"/>
</dbReference>
<dbReference type="PATRIC" id="fig|1121326.3.peg.3007"/>
<feature type="transmembrane region" description="Helical" evidence="6">
    <location>
        <begin position="67"/>
        <end position="88"/>
    </location>
</feature>
<keyword evidence="4 6" id="KW-1133">Transmembrane helix</keyword>
<keyword evidence="5 6" id="KW-0472">Membrane</keyword>
<dbReference type="RefSeq" id="WP_066623620.1">
    <property type="nucleotide sequence ID" value="NZ_FQXL01000027.1"/>
</dbReference>
<feature type="transmembrane region" description="Helical" evidence="6">
    <location>
        <begin position="147"/>
        <end position="166"/>
    </location>
</feature>